<reference evidence="2" key="1">
    <citation type="journal article" date="2015" name="Proc. Natl. Acad. Sci. U.S.A.">
        <title>Genome sequencing of adzuki bean (Vigna angularis) provides insight into high starch and low fat accumulation and domestication.</title>
        <authorList>
            <person name="Yang K."/>
            <person name="Tian Z."/>
            <person name="Chen C."/>
            <person name="Luo L."/>
            <person name="Zhao B."/>
            <person name="Wang Z."/>
            <person name="Yu L."/>
            <person name="Li Y."/>
            <person name="Sun Y."/>
            <person name="Li W."/>
            <person name="Chen Y."/>
            <person name="Li Y."/>
            <person name="Zhang Y."/>
            <person name="Ai D."/>
            <person name="Zhao J."/>
            <person name="Shang C."/>
            <person name="Ma Y."/>
            <person name="Wu B."/>
            <person name="Wang M."/>
            <person name="Gao L."/>
            <person name="Sun D."/>
            <person name="Zhang P."/>
            <person name="Guo F."/>
            <person name="Wang W."/>
            <person name="Li Y."/>
            <person name="Wang J."/>
            <person name="Varshney R.K."/>
            <person name="Wang J."/>
            <person name="Ling H.Q."/>
            <person name="Wan P."/>
        </authorList>
    </citation>
    <scope>NUCLEOTIDE SEQUENCE</scope>
    <source>
        <strain evidence="2">cv. Jingnong 6</strain>
    </source>
</reference>
<dbReference type="Proteomes" id="UP000053144">
    <property type="component" value="Chromosome 9"/>
</dbReference>
<dbReference type="EMBL" id="CM003379">
    <property type="protein sequence ID" value="KOM51387.1"/>
    <property type="molecule type" value="Genomic_DNA"/>
</dbReference>
<dbReference type="AlphaFoldDB" id="A0A0L9V912"/>
<evidence type="ECO:0000313" key="2">
    <source>
        <dbReference type="Proteomes" id="UP000053144"/>
    </source>
</evidence>
<organism evidence="1 2">
    <name type="scientific">Phaseolus angularis</name>
    <name type="common">Azuki bean</name>
    <name type="synonym">Vigna angularis</name>
    <dbReference type="NCBI Taxonomy" id="3914"/>
    <lineage>
        <taxon>Eukaryota</taxon>
        <taxon>Viridiplantae</taxon>
        <taxon>Streptophyta</taxon>
        <taxon>Embryophyta</taxon>
        <taxon>Tracheophyta</taxon>
        <taxon>Spermatophyta</taxon>
        <taxon>Magnoliopsida</taxon>
        <taxon>eudicotyledons</taxon>
        <taxon>Gunneridae</taxon>
        <taxon>Pentapetalae</taxon>
        <taxon>rosids</taxon>
        <taxon>fabids</taxon>
        <taxon>Fabales</taxon>
        <taxon>Fabaceae</taxon>
        <taxon>Papilionoideae</taxon>
        <taxon>50 kb inversion clade</taxon>
        <taxon>NPAAA clade</taxon>
        <taxon>indigoferoid/millettioid clade</taxon>
        <taxon>Phaseoleae</taxon>
        <taxon>Vigna</taxon>
    </lineage>
</organism>
<accession>A0A0L9V912</accession>
<protein>
    <submittedName>
        <fullName evidence="1">Uncharacterized protein</fullName>
    </submittedName>
</protein>
<name>A0A0L9V912_PHAAN</name>
<gene>
    <name evidence="1" type="ORF">LR48_Vigan09g004600</name>
</gene>
<evidence type="ECO:0000313" key="1">
    <source>
        <dbReference type="EMBL" id="KOM51387.1"/>
    </source>
</evidence>
<sequence>MASASSSLRRGEEVAQISANANPIGWISDEEVHRRLKAEGLHSHIYDSDSNIWLTKREIYRDCLRYPGRHNMDKLYLHNGLNKEEKMVVYVLAWLLLPERFLHERMTVEDIFLLNDIKTRIPTNWVVVLKDHMIGAGDNHGHNLPYGVFISKVLVLQGVNVSEEDRHLCNKSHEIGKAILTCIRLKRNVNDQFFKDEQTFVTSLASPPISDEDQSAFIP</sequence>
<proteinExistence type="predicted"/>
<dbReference type="Gramene" id="KOM51387">
    <property type="protein sequence ID" value="KOM51387"/>
    <property type="gene ID" value="LR48_Vigan09g004600"/>
</dbReference>